<evidence type="ECO:0000313" key="3">
    <source>
        <dbReference type="WBParaSite" id="L893_g14248.t1"/>
    </source>
</evidence>
<sequence length="534" mass="61605">MVKETSLGRLQFEGEPTKDVCPAPSLGSSTRRRSRFIRFLTCCISPDQNDANSSIVNDEGYDTVDGPGATHKQRPRRGKDPVQYLYISTPYVNQLGNRSYLKDGDLESLLQISNADVDPLESGRNELSEQALFIWAYVQTLERKQYSVGLLHPTVLSTNKRRDKDDEYVKTRCFSFEIRNIFHTAGFKTYGASFPEVQQAEKAEDSGIFIAKYIATFVSWPEVAAFNSPFDIASVRALMHHYLRHLLERGTSLIATGRNKEMLLIKGKQPKPVDIYDDQKDLICTGQCQFLSPLYTQKEKLKHYLKFHDRYMACLNGNIYTPNTSLSGELYTKGTDVFEEDRLTADYFTNVLQMLQKKKPNDKKNRYVYFLLDEIHLKSNAHELTMEHFVASIVYVGKGSTDGRRRPDRCYHHMQEVPKALKKNEFKRKHGTLREIVVSRHRVRYLFIFCGCPNWLSLLVEQALISLLVPMSFLITNIDSGENVAGVFLDYFELARLVLDHAFDQLKRQMGRSDTEEDQSEVLHNDKWQLKWKL</sequence>
<evidence type="ECO:0000256" key="1">
    <source>
        <dbReference type="SAM" id="MobiDB-lite"/>
    </source>
</evidence>
<dbReference type="Proteomes" id="UP000095287">
    <property type="component" value="Unplaced"/>
</dbReference>
<dbReference type="AlphaFoldDB" id="A0A1I7YAA4"/>
<evidence type="ECO:0000313" key="2">
    <source>
        <dbReference type="Proteomes" id="UP000095287"/>
    </source>
</evidence>
<proteinExistence type="predicted"/>
<protein>
    <submittedName>
        <fullName evidence="3">Helicase ATP-binding domain-containing protein</fullName>
    </submittedName>
</protein>
<feature type="region of interest" description="Disordered" evidence="1">
    <location>
        <begin position="54"/>
        <end position="79"/>
    </location>
</feature>
<reference evidence="3" key="1">
    <citation type="submission" date="2016-11" db="UniProtKB">
        <authorList>
            <consortium name="WormBaseParasite"/>
        </authorList>
    </citation>
    <scope>IDENTIFICATION</scope>
</reference>
<dbReference type="WBParaSite" id="L893_g14248.t1">
    <property type="protein sequence ID" value="L893_g14248.t1"/>
    <property type="gene ID" value="L893_g14248"/>
</dbReference>
<keyword evidence="2" id="KW-1185">Reference proteome</keyword>
<accession>A0A1I7YAA4</accession>
<dbReference type="Pfam" id="PF22945">
    <property type="entry name" value="LEM-3_GIY-YIG"/>
    <property type="match status" value="1"/>
</dbReference>
<organism evidence="2 3">
    <name type="scientific">Steinernema glaseri</name>
    <dbReference type="NCBI Taxonomy" id="37863"/>
    <lineage>
        <taxon>Eukaryota</taxon>
        <taxon>Metazoa</taxon>
        <taxon>Ecdysozoa</taxon>
        <taxon>Nematoda</taxon>
        <taxon>Chromadorea</taxon>
        <taxon>Rhabditida</taxon>
        <taxon>Tylenchina</taxon>
        <taxon>Panagrolaimomorpha</taxon>
        <taxon>Strongyloidoidea</taxon>
        <taxon>Steinernematidae</taxon>
        <taxon>Steinernema</taxon>
    </lineage>
</organism>
<name>A0A1I7YAA4_9BILA</name>